<dbReference type="AlphaFoldDB" id="A0A5J4PNB5"/>
<protein>
    <recommendedName>
        <fullName evidence="2">Abi family protein</fullName>
    </recommendedName>
</protein>
<evidence type="ECO:0008006" key="2">
    <source>
        <dbReference type="Google" id="ProtNLM"/>
    </source>
</evidence>
<proteinExistence type="predicted"/>
<reference evidence="1" key="1">
    <citation type="submission" date="2019-03" db="EMBL/GenBank/DDBJ databases">
        <title>Single cell metagenomics reveals metabolic interactions within the superorganism composed of flagellate Streblomastix strix and complex community of Bacteroidetes bacteria on its surface.</title>
        <authorList>
            <person name="Treitli S.C."/>
            <person name="Kolisko M."/>
            <person name="Husnik F."/>
            <person name="Keeling P."/>
            <person name="Hampl V."/>
        </authorList>
    </citation>
    <scope>NUCLEOTIDE SEQUENCE</scope>
    <source>
        <strain evidence="1">STM</strain>
    </source>
</reference>
<dbReference type="Pfam" id="PF07751">
    <property type="entry name" value="Abi_2"/>
    <property type="match status" value="1"/>
</dbReference>
<dbReference type="InterPro" id="IPR011664">
    <property type="entry name" value="Abi_system_AbiD/AbiF-like"/>
</dbReference>
<accession>A0A5J4PNB5</accession>
<sequence length="193" mass="22638">MYDSFWMENASLFTNAAKHQSTLAKIKDEISRSDEDFIVFFKSKYSNLLPPSFITLEVTSFGTLSHLYENLQAGLAKRQIAQAYGLADKVFASWLHSFVYIRNVCAHHSRFWNRWLQIQPLFPRNTLHTWLTDRLVSNNRTYYALSMMLYLLNTVNPKHTFKQKLESLFAKYPNVDRAAMGFPANWQAEPLWQ</sequence>
<organism evidence="1">
    <name type="scientific">termite gut metagenome</name>
    <dbReference type="NCBI Taxonomy" id="433724"/>
    <lineage>
        <taxon>unclassified sequences</taxon>
        <taxon>metagenomes</taxon>
        <taxon>organismal metagenomes</taxon>
    </lineage>
</organism>
<dbReference type="EMBL" id="SNRY01007472">
    <property type="protein sequence ID" value="KAA6310341.1"/>
    <property type="molecule type" value="Genomic_DNA"/>
</dbReference>
<evidence type="ECO:0000313" key="1">
    <source>
        <dbReference type="EMBL" id="KAA6310341.1"/>
    </source>
</evidence>
<name>A0A5J4PNB5_9ZZZZ</name>
<comment type="caution">
    <text evidence="1">The sequence shown here is derived from an EMBL/GenBank/DDBJ whole genome shotgun (WGS) entry which is preliminary data.</text>
</comment>
<gene>
    <name evidence="1" type="ORF">EZS27_038338</name>
</gene>